<dbReference type="eggNOG" id="ENOG502ZN1W">
    <property type="taxonomic scope" value="Bacteria"/>
</dbReference>
<organism evidence="1 2">
    <name type="scientific">Gemmatimonas phototrophica</name>
    <dbReference type="NCBI Taxonomy" id="1379270"/>
    <lineage>
        <taxon>Bacteria</taxon>
        <taxon>Pseudomonadati</taxon>
        <taxon>Gemmatimonadota</taxon>
        <taxon>Gemmatimonadia</taxon>
        <taxon>Gemmatimonadales</taxon>
        <taxon>Gemmatimonadaceae</taxon>
        <taxon>Gemmatimonas</taxon>
    </lineage>
</organism>
<dbReference type="AlphaFoldDB" id="A0A143BGN7"/>
<reference evidence="1 2" key="2">
    <citation type="journal article" date="2016" name="Environ. Microbiol. Rep.">
        <title>Metagenomic evidence for the presence of phototrophic Gemmatimonadetes bacteria in diverse environments.</title>
        <authorList>
            <person name="Zeng Y."/>
            <person name="Baumbach J."/>
            <person name="Barbosa E.G."/>
            <person name="Azevedo V."/>
            <person name="Zhang C."/>
            <person name="Koblizek M."/>
        </authorList>
    </citation>
    <scope>NUCLEOTIDE SEQUENCE [LARGE SCALE GENOMIC DNA]</scope>
    <source>
        <strain evidence="1 2">AP64</strain>
    </source>
</reference>
<reference evidence="1 2" key="1">
    <citation type="journal article" date="2014" name="Proc. Natl. Acad. Sci. U.S.A.">
        <title>Functional type 2 photosynthetic reaction centers found in the rare bacterial phylum Gemmatimonadetes.</title>
        <authorList>
            <person name="Zeng Y."/>
            <person name="Feng F."/>
            <person name="Medova H."/>
            <person name="Dean J."/>
            <person name="Koblizek M."/>
        </authorList>
    </citation>
    <scope>NUCLEOTIDE SEQUENCE [LARGE SCALE GENOMIC DNA]</scope>
    <source>
        <strain evidence="1 2">AP64</strain>
    </source>
</reference>
<dbReference type="RefSeq" id="WP_026850156.1">
    <property type="nucleotide sequence ID" value="NZ_CP011454.1"/>
</dbReference>
<proteinExistence type="predicted"/>
<dbReference type="STRING" id="1379270.GEMMAAP_03845"/>
<sequence length="250" mass="26532">MNSPSDFPPDALSVQVVGIVRGREINATAVVTLDTAAVVLSWPTAAAWRLELDGIEGVGTGPSSLTVYLRDHDVLELSGSDALRPLAQAIVDRACRMPELTRGLRELGAVRRTDIRANGRSPLHTAHDMWFAPLLAARQAVHGVSDPSRQVTLMDGAALTAAMSAASAQIATTLAPENAAEQRALEAAIEDEAAPLFAALERLRLAGQTVQTGATDTRIADWRRWVLAARDVFAGADEAWGQIAQIVGES</sequence>
<protein>
    <submittedName>
        <fullName evidence="1">Uncharacterized protein</fullName>
    </submittedName>
</protein>
<gene>
    <name evidence="1" type="ORF">GEMMAAP_03845</name>
</gene>
<name>A0A143BGN7_9BACT</name>
<dbReference type="OrthoDB" id="9831554at2"/>
<evidence type="ECO:0000313" key="1">
    <source>
        <dbReference type="EMBL" id="AMW04208.1"/>
    </source>
</evidence>
<dbReference type="Proteomes" id="UP000076404">
    <property type="component" value="Chromosome"/>
</dbReference>
<keyword evidence="2" id="KW-1185">Reference proteome</keyword>
<accession>A0A143BGN7</accession>
<dbReference type="KEGG" id="gph:GEMMAAP_03845"/>
<evidence type="ECO:0000313" key="2">
    <source>
        <dbReference type="Proteomes" id="UP000076404"/>
    </source>
</evidence>
<dbReference type="EMBL" id="CP011454">
    <property type="protein sequence ID" value="AMW04208.1"/>
    <property type="molecule type" value="Genomic_DNA"/>
</dbReference>